<dbReference type="RefSeq" id="WP_138574429.1">
    <property type="nucleotide sequence ID" value="NZ_CP040818.1"/>
</dbReference>
<protein>
    <submittedName>
        <fullName evidence="2">Uncharacterized protein</fullName>
    </submittedName>
</protein>
<keyword evidence="1" id="KW-0472">Membrane</keyword>
<evidence type="ECO:0000313" key="2">
    <source>
        <dbReference type="EMBL" id="QDL92718.1"/>
    </source>
</evidence>
<reference evidence="2 3" key="1">
    <citation type="submission" date="2019-06" db="EMBL/GenBank/DDBJ databases">
        <title>Genome sequence of Rhodobacteraceae bacterium D4M1.</title>
        <authorList>
            <person name="Cao J."/>
        </authorList>
    </citation>
    <scope>NUCLEOTIDE SEQUENCE [LARGE SCALE GENOMIC DNA]</scope>
    <source>
        <strain evidence="2 3">D4M1</strain>
    </source>
</reference>
<feature type="transmembrane region" description="Helical" evidence="1">
    <location>
        <begin position="19"/>
        <end position="38"/>
    </location>
</feature>
<dbReference type="AlphaFoldDB" id="A0A5B8FI57"/>
<dbReference type="Proteomes" id="UP000305888">
    <property type="component" value="Chromosome"/>
</dbReference>
<gene>
    <name evidence="2" type="ORF">FDP22_13550</name>
</gene>
<evidence type="ECO:0000256" key="1">
    <source>
        <dbReference type="SAM" id="Phobius"/>
    </source>
</evidence>
<dbReference type="EMBL" id="CP040818">
    <property type="protein sequence ID" value="QDL92718.1"/>
    <property type="molecule type" value="Genomic_DNA"/>
</dbReference>
<name>A0A5B8FI57_9RHOB</name>
<proteinExistence type="predicted"/>
<keyword evidence="1" id="KW-0812">Transmembrane</keyword>
<accession>A0A5B8FI57</accession>
<dbReference type="OrthoDB" id="7779177at2"/>
<organism evidence="2 3">
    <name type="scientific">Paroceanicella profunda</name>
    <dbReference type="NCBI Taxonomy" id="2579971"/>
    <lineage>
        <taxon>Bacteria</taxon>
        <taxon>Pseudomonadati</taxon>
        <taxon>Pseudomonadota</taxon>
        <taxon>Alphaproteobacteria</taxon>
        <taxon>Rhodobacterales</taxon>
        <taxon>Paracoccaceae</taxon>
        <taxon>Paroceanicella</taxon>
    </lineage>
</organism>
<keyword evidence="1" id="KW-1133">Transmembrane helix</keyword>
<keyword evidence="3" id="KW-1185">Reference proteome</keyword>
<evidence type="ECO:0000313" key="3">
    <source>
        <dbReference type="Proteomes" id="UP000305888"/>
    </source>
</evidence>
<sequence>MSAPDTDIRNQKKQHRWPLLGMALAVLVGVGLIVLWFFELAYEGDEPGETSHISAPESQPPATTQ</sequence>
<dbReference type="KEGG" id="ppru:FDP22_13550"/>